<evidence type="ECO:0000313" key="4">
    <source>
        <dbReference type="EMBL" id="KMT61335.1"/>
    </source>
</evidence>
<dbReference type="NCBIfam" id="NF047425">
    <property type="entry name" value="MenI_Listeria"/>
    <property type="match status" value="1"/>
</dbReference>
<dbReference type="GO" id="GO:0061522">
    <property type="term" value="F:1,4-dihydroxy-2-naphthoyl-CoA thioesterase activity"/>
    <property type="evidence" value="ECO:0007669"/>
    <property type="project" value="TreeGrafter"/>
</dbReference>
<comment type="caution">
    <text evidence="4">The sequence shown here is derived from an EMBL/GenBank/DDBJ whole genome shotgun (WGS) entry which is preliminary data.</text>
</comment>
<evidence type="ECO:0000256" key="2">
    <source>
        <dbReference type="ARBA" id="ARBA00022801"/>
    </source>
</evidence>
<dbReference type="Pfam" id="PF03061">
    <property type="entry name" value="4HBT"/>
    <property type="match status" value="1"/>
</dbReference>
<accession>A0A0J8GF95</accession>
<dbReference type="PANTHER" id="PTHR43240">
    <property type="entry name" value="1,4-DIHYDROXY-2-NAPHTHOYL-COA THIOESTERASE 1"/>
    <property type="match status" value="1"/>
</dbReference>
<sequence length="124" mass="13473">MNFGENIGIEQVFAEKGSVKLKLPITDKVRQPFGFLHGGVSVALAEQAASIGAIQLVAEDEIAFGLEINANHIKSIREGTIYAIAEILHAGQTTQVWQVKIESENSDLIAICRVTMAVKKKRAK</sequence>
<evidence type="ECO:0000259" key="3">
    <source>
        <dbReference type="Pfam" id="PF03061"/>
    </source>
</evidence>
<dbReference type="SUPFAM" id="SSF54637">
    <property type="entry name" value="Thioesterase/thiol ester dehydrase-isomerase"/>
    <property type="match status" value="1"/>
</dbReference>
<keyword evidence="2" id="KW-0378">Hydrolase</keyword>
<dbReference type="EMBL" id="AZHO01000002">
    <property type="protein sequence ID" value="KMT61335.1"/>
    <property type="molecule type" value="Genomic_DNA"/>
</dbReference>
<protein>
    <submittedName>
        <fullName evidence="4">Putative esterase ComA2</fullName>
    </submittedName>
</protein>
<dbReference type="OrthoDB" id="9798208at2"/>
<organism evidence="4 5">
    <name type="scientific">Listeria fleischmannii 1991</name>
    <dbReference type="NCBI Taxonomy" id="1430899"/>
    <lineage>
        <taxon>Bacteria</taxon>
        <taxon>Bacillati</taxon>
        <taxon>Bacillota</taxon>
        <taxon>Bacilli</taxon>
        <taxon>Bacillales</taxon>
        <taxon>Listeriaceae</taxon>
        <taxon>Listeria</taxon>
    </lineage>
</organism>
<dbReference type="CDD" id="cd03443">
    <property type="entry name" value="PaaI_thioesterase"/>
    <property type="match status" value="1"/>
</dbReference>
<proteinExistence type="inferred from homology"/>
<dbReference type="NCBIfam" id="TIGR00369">
    <property type="entry name" value="unchar_dom_1"/>
    <property type="match status" value="1"/>
</dbReference>
<dbReference type="PANTHER" id="PTHR43240:SF5">
    <property type="entry name" value="1,4-DIHYDROXY-2-NAPHTHOYL-COA THIOESTERASE 1"/>
    <property type="match status" value="1"/>
</dbReference>
<dbReference type="Proteomes" id="UP000052258">
    <property type="component" value="Unassembled WGS sequence"/>
</dbReference>
<reference evidence="4 5" key="1">
    <citation type="journal article" date="2015" name="Genome Biol. Evol.">
        <title>Comparative Genomics of Listeria Sensu Lato: Genus-Wide Differences in Evolutionary Dynamics and the Progressive Gain of Complex, Potentially Pathogenicity-Related Traits through Lateral Gene Transfer.</title>
        <authorList>
            <person name="Chiara M."/>
            <person name="Caruso M."/>
            <person name="D'Erchia A.M."/>
            <person name="Manzari C."/>
            <person name="Fraccalvieri R."/>
            <person name="Goffredo E."/>
            <person name="Latorre L."/>
            <person name="Miccolupo A."/>
            <person name="Padalino I."/>
            <person name="Santagada G."/>
            <person name="Chiocco D."/>
            <person name="Pesole G."/>
            <person name="Horner D.S."/>
            <person name="Parisi A."/>
        </authorList>
    </citation>
    <scope>NUCLEOTIDE SEQUENCE [LARGE SCALE GENOMIC DNA]</scope>
    <source>
        <strain evidence="4 5">1991</strain>
    </source>
</reference>
<evidence type="ECO:0000256" key="1">
    <source>
        <dbReference type="ARBA" id="ARBA00008324"/>
    </source>
</evidence>
<dbReference type="Gene3D" id="3.10.129.10">
    <property type="entry name" value="Hotdog Thioesterase"/>
    <property type="match status" value="1"/>
</dbReference>
<dbReference type="PATRIC" id="fig|1430899.3.peg.43"/>
<keyword evidence="5" id="KW-1185">Reference proteome</keyword>
<gene>
    <name evidence="4" type="ORF">X560_0043</name>
</gene>
<feature type="domain" description="Thioesterase" evidence="3">
    <location>
        <begin position="33"/>
        <end position="109"/>
    </location>
</feature>
<dbReference type="InterPro" id="IPR029069">
    <property type="entry name" value="HotDog_dom_sf"/>
</dbReference>
<dbReference type="InterPro" id="IPR003736">
    <property type="entry name" value="PAAI_dom"/>
</dbReference>
<dbReference type="GO" id="GO:0005829">
    <property type="term" value="C:cytosol"/>
    <property type="evidence" value="ECO:0007669"/>
    <property type="project" value="TreeGrafter"/>
</dbReference>
<dbReference type="AlphaFoldDB" id="A0A0J8GF95"/>
<dbReference type="InterPro" id="IPR006683">
    <property type="entry name" value="Thioestr_dom"/>
</dbReference>
<evidence type="ECO:0000313" key="5">
    <source>
        <dbReference type="Proteomes" id="UP000052258"/>
    </source>
</evidence>
<dbReference type="RefSeq" id="WP_007475029.1">
    <property type="nucleotide sequence ID" value="NZ_KQ130609.1"/>
</dbReference>
<name>A0A0J8GF95_9LIST</name>
<comment type="similarity">
    <text evidence="1">Belongs to the thioesterase PaaI family.</text>
</comment>